<dbReference type="InterPro" id="IPR033906">
    <property type="entry name" value="Lipase_N"/>
</dbReference>
<keyword evidence="5" id="KW-0964">Secreted</keyword>
<dbReference type="PRINTS" id="PR00823">
    <property type="entry name" value="PANCLIPASE"/>
</dbReference>
<keyword evidence="9" id="KW-0106">Calcium</keyword>
<organism evidence="13 14">
    <name type="scientific">Microctonus hyperodae</name>
    <name type="common">Parasitoid wasp</name>
    <dbReference type="NCBI Taxonomy" id="165561"/>
    <lineage>
        <taxon>Eukaryota</taxon>
        <taxon>Metazoa</taxon>
        <taxon>Ecdysozoa</taxon>
        <taxon>Arthropoda</taxon>
        <taxon>Hexapoda</taxon>
        <taxon>Insecta</taxon>
        <taxon>Pterygota</taxon>
        <taxon>Neoptera</taxon>
        <taxon>Endopterygota</taxon>
        <taxon>Hymenoptera</taxon>
        <taxon>Apocrita</taxon>
        <taxon>Ichneumonoidea</taxon>
        <taxon>Braconidae</taxon>
        <taxon>Euphorinae</taxon>
        <taxon>Microctonus</taxon>
    </lineage>
</organism>
<keyword evidence="11" id="KW-0732">Signal</keyword>
<evidence type="ECO:0000256" key="9">
    <source>
        <dbReference type="PIRSR" id="PIRSR000865-2"/>
    </source>
</evidence>
<sequence>MNGFSRLNIFIFILYSIGSTQSNGHYLDKFLERRNRVIQRRDELISKVCFDHLGCFIDPPKRLTLNRPPEHPNIIQTKFLLYTRKNREPEILHYDDESKSIERSNFNGSKRLKILAHGFKGSGSNAGVITATNLLLDLDDVNVIVIDWTRGAGTTYQAAVANTELVGRQLALIILDAIKLGTKPDDIHIAGFSLGAHVAGCASEVLKKKKLLLGRITGLDPASPLFRHHILRERSRKLDVSDARLVDVIHTDGSEIFTDGFGLLKPIGHIDFFPNGGRQQPGCKDIKNSIIYSHLHEDELDRSIACSHLRAWQLYVATLQSQFEECKFIGWICPRRADTFVYGNCFPLENSRELNQEMGFGVDGGLLGSYYLPTRSESPFCGDPFRASVNVARDSPITLGILFLKIKHGNTSTIFEINCNLNERIERQLTFFAIAATTFKAINKNITIINGLIWYQKIIEDNQEEVSTRRPRSSTLLVDGLAIEDRKGNRWEYCKEKLLIGVEAKPVDFQRENNVHLM</sequence>
<feature type="active site" description="Charge relay system" evidence="8">
    <location>
        <position position="220"/>
    </location>
</feature>
<evidence type="ECO:0000256" key="3">
    <source>
        <dbReference type="ARBA" id="ARBA00010701"/>
    </source>
</evidence>
<comment type="caution">
    <text evidence="13">The sequence shown here is derived from an EMBL/GenBank/DDBJ whole genome shotgun (WGS) entry which is preliminary data.</text>
</comment>
<feature type="active site" description="Charge relay system" evidence="8">
    <location>
        <position position="193"/>
    </location>
</feature>
<evidence type="ECO:0000259" key="12">
    <source>
        <dbReference type="Pfam" id="PF00151"/>
    </source>
</evidence>
<dbReference type="Pfam" id="PF00151">
    <property type="entry name" value="Lipase"/>
    <property type="match status" value="1"/>
</dbReference>
<evidence type="ECO:0000256" key="10">
    <source>
        <dbReference type="RuleBase" id="RU004262"/>
    </source>
</evidence>
<accession>A0AA39FC31</accession>
<feature type="domain" description="Lipase" evidence="12">
    <location>
        <begin position="47"/>
        <end position="380"/>
    </location>
</feature>
<dbReference type="GO" id="GO:0004806">
    <property type="term" value="F:triacylglycerol lipase activity"/>
    <property type="evidence" value="ECO:0007669"/>
    <property type="project" value="InterPro"/>
</dbReference>
<protein>
    <recommendedName>
        <fullName evidence="4">phospholipase A1</fullName>
        <ecNumber evidence="4">3.1.1.32</ecNumber>
    </recommendedName>
</protein>
<keyword evidence="14" id="KW-1185">Reference proteome</keyword>
<dbReference type="InterPro" id="IPR013818">
    <property type="entry name" value="Lipase"/>
</dbReference>
<dbReference type="GO" id="GO:0046872">
    <property type="term" value="F:metal ion binding"/>
    <property type="evidence" value="ECO:0007669"/>
    <property type="project" value="UniProtKB-KW"/>
</dbReference>
<dbReference type="AlphaFoldDB" id="A0AA39FC31"/>
<dbReference type="PIRSF" id="PIRSF000865">
    <property type="entry name" value="Lipoprotein_lipase_LIPH"/>
    <property type="match status" value="1"/>
</dbReference>
<evidence type="ECO:0000256" key="2">
    <source>
        <dbReference type="ARBA" id="ARBA00004613"/>
    </source>
</evidence>
<reference evidence="13" key="1">
    <citation type="journal article" date="2023" name="bioRxiv">
        <title>Scaffold-level genome assemblies of two parasitoid biocontrol wasps reveal the parthenogenesis mechanism and an associated novel virus.</title>
        <authorList>
            <person name="Inwood S."/>
            <person name="Skelly J."/>
            <person name="Guhlin J."/>
            <person name="Harrop T."/>
            <person name="Goldson S."/>
            <person name="Dearden P."/>
        </authorList>
    </citation>
    <scope>NUCLEOTIDE SEQUENCE</scope>
    <source>
        <strain evidence="13">Lincoln</strain>
        <tissue evidence="13">Whole body</tissue>
    </source>
</reference>
<evidence type="ECO:0000256" key="4">
    <source>
        <dbReference type="ARBA" id="ARBA00013179"/>
    </source>
</evidence>
<comment type="similarity">
    <text evidence="3 10">Belongs to the AB hydrolase superfamily. Lipase family.</text>
</comment>
<proteinExistence type="inferred from homology"/>
<dbReference type="EMBL" id="JAQQBR010001832">
    <property type="protein sequence ID" value="KAK0166814.1"/>
    <property type="molecule type" value="Genomic_DNA"/>
</dbReference>
<dbReference type="SUPFAM" id="SSF53474">
    <property type="entry name" value="alpha/beta-Hydrolases"/>
    <property type="match status" value="1"/>
</dbReference>
<comment type="catalytic activity">
    <reaction evidence="1">
        <text>a 1,2-diacyl-sn-glycero-3-phosphocholine + H2O = a 2-acyl-sn-glycero-3-phosphocholine + a fatty acid + H(+)</text>
        <dbReference type="Rhea" id="RHEA:18689"/>
        <dbReference type="ChEBI" id="CHEBI:15377"/>
        <dbReference type="ChEBI" id="CHEBI:15378"/>
        <dbReference type="ChEBI" id="CHEBI:28868"/>
        <dbReference type="ChEBI" id="CHEBI:57643"/>
        <dbReference type="ChEBI" id="CHEBI:57875"/>
        <dbReference type="EC" id="3.1.1.32"/>
    </reaction>
</comment>
<dbReference type="PRINTS" id="PR00821">
    <property type="entry name" value="TAGLIPASE"/>
</dbReference>
<evidence type="ECO:0000256" key="7">
    <source>
        <dbReference type="ARBA" id="ARBA00023157"/>
    </source>
</evidence>
<evidence type="ECO:0000256" key="5">
    <source>
        <dbReference type="ARBA" id="ARBA00022525"/>
    </source>
</evidence>
<dbReference type="PANTHER" id="PTHR11610">
    <property type="entry name" value="LIPASE"/>
    <property type="match status" value="1"/>
</dbReference>
<gene>
    <name evidence="13" type="ORF">PV327_004297</name>
</gene>
<dbReference type="InterPro" id="IPR029058">
    <property type="entry name" value="AB_hydrolase_fold"/>
</dbReference>
<name>A0AA39FC31_MICHY</name>
<dbReference type="Gene3D" id="3.40.50.1820">
    <property type="entry name" value="alpha/beta hydrolase"/>
    <property type="match status" value="1"/>
</dbReference>
<reference evidence="13" key="2">
    <citation type="submission" date="2023-03" db="EMBL/GenBank/DDBJ databases">
        <authorList>
            <person name="Inwood S.N."/>
            <person name="Skelly J.G."/>
            <person name="Guhlin J."/>
            <person name="Harrop T.W.R."/>
            <person name="Goldson S.G."/>
            <person name="Dearden P.K."/>
        </authorList>
    </citation>
    <scope>NUCLEOTIDE SEQUENCE</scope>
    <source>
        <strain evidence="13">Lincoln</strain>
        <tissue evidence="13">Whole body</tissue>
    </source>
</reference>
<keyword evidence="6" id="KW-0378">Hydrolase</keyword>
<feature type="binding site" evidence="9">
    <location>
        <position position="239"/>
    </location>
    <ligand>
        <name>Ca(2+)</name>
        <dbReference type="ChEBI" id="CHEBI:29108"/>
    </ligand>
</feature>
<dbReference type="GO" id="GO:0005615">
    <property type="term" value="C:extracellular space"/>
    <property type="evidence" value="ECO:0007669"/>
    <property type="project" value="TreeGrafter"/>
</dbReference>
<evidence type="ECO:0000313" key="13">
    <source>
        <dbReference type="EMBL" id="KAK0166814.1"/>
    </source>
</evidence>
<evidence type="ECO:0000256" key="11">
    <source>
        <dbReference type="SAM" id="SignalP"/>
    </source>
</evidence>
<keyword evidence="7" id="KW-1015">Disulfide bond</keyword>
<feature type="binding site" evidence="9">
    <location>
        <position position="242"/>
    </location>
    <ligand>
        <name>Ca(2+)</name>
        <dbReference type="ChEBI" id="CHEBI:29108"/>
    </ligand>
</feature>
<dbReference type="GO" id="GO:0008970">
    <property type="term" value="F:phospholipase A1 activity"/>
    <property type="evidence" value="ECO:0007669"/>
    <property type="project" value="UniProtKB-EC"/>
</dbReference>
<keyword evidence="9" id="KW-0479">Metal-binding</keyword>
<evidence type="ECO:0000256" key="1">
    <source>
        <dbReference type="ARBA" id="ARBA00000111"/>
    </source>
</evidence>
<feature type="active site" description="Charge relay system" evidence="8">
    <location>
        <position position="308"/>
    </location>
</feature>
<evidence type="ECO:0000313" key="14">
    <source>
        <dbReference type="Proteomes" id="UP001168972"/>
    </source>
</evidence>
<evidence type="ECO:0000256" key="6">
    <source>
        <dbReference type="ARBA" id="ARBA00022801"/>
    </source>
</evidence>
<comment type="subcellular location">
    <subcellularLocation>
        <location evidence="2">Secreted</location>
    </subcellularLocation>
</comment>
<feature type="signal peptide" evidence="11">
    <location>
        <begin position="1"/>
        <end position="22"/>
    </location>
</feature>
<dbReference type="GO" id="GO:0016042">
    <property type="term" value="P:lipid catabolic process"/>
    <property type="evidence" value="ECO:0007669"/>
    <property type="project" value="TreeGrafter"/>
</dbReference>
<dbReference type="InterPro" id="IPR000734">
    <property type="entry name" value="TAG_lipase"/>
</dbReference>
<dbReference type="Proteomes" id="UP001168972">
    <property type="component" value="Unassembled WGS sequence"/>
</dbReference>
<dbReference type="PANTHER" id="PTHR11610:SF173">
    <property type="entry name" value="LIPASE DOMAIN-CONTAINING PROTEIN-RELATED"/>
    <property type="match status" value="1"/>
</dbReference>
<dbReference type="EC" id="3.1.1.32" evidence="4"/>
<evidence type="ECO:0000256" key="8">
    <source>
        <dbReference type="PIRSR" id="PIRSR000865-1"/>
    </source>
</evidence>
<dbReference type="CDD" id="cd00707">
    <property type="entry name" value="Pancreat_lipase_like"/>
    <property type="match status" value="1"/>
</dbReference>
<dbReference type="InterPro" id="IPR016272">
    <property type="entry name" value="Lipase_LIPH"/>
</dbReference>
<dbReference type="InterPro" id="IPR002331">
    <property type="entry name" value="Lipase_panc"/>
</dbReference>
<feature type="chain" id="PRO_5041401330" description="phospholipase A1" evidence="11">
    <location>
        <begin position="23"/>
        <end position="518"/>
    </location>
</feature>